<evidence type="ECO:0000256" key="7">
    <source>
        <dbReference type="ARBA" id="ARBA00023027"/>
    </source>
</evidence>
<dbReference type="GO" id="GO:0005737">
    <property type="term" value="C:cytoplasm"/>
    <property type="evidence" value="ECO:0007669"/>
    <property type="project" value="UniProtKB-SubCell"/>
</dbReference>
<evidence type="ECO:0000256" key="1">
    <source>
        <dbReference type="ARBA" id="ARBA00022490"/>
    </source>
</evidence>
<dbReference type="GO" id="GO:0050570">
    <property type="term" value="F:4-hydroxythreonine-4-phosphate dehydrogenase activity"/>
    <property type="evidence" value="ECO:0007669"/>
    <property type="project" value="UniProtKB-UniRule"/>
</dbReference>
<evidence type="ECO:0000256" key="10">
    <source>
        <dbReference type="HAMAP-Rule" id="MF_00536"/>
    </source>
</evidence>
<gene>
    <name evidence="10 11" type="primary">pdxA</name>
    <name evidence="11" type="ORF">EFI48_17320</name>
</gene>
<comment type="cofactor">
    <cofactor evidence="10">
        <name>Zn(2+)</name>
        <dbReference type="ChEBI" id="CHEBI:29105"/>
    </cofactor>
    <cofactor evidence="10">
        <name>Mg(2+)</name>
        <dbReference type="ChEBI" id="CHEBI:18420"/>
    </cofactor>
    <cofactor evidence="10">
        <name>Co(2+)</name>
        <dbReference type="ChEBI" id="CHEBI:48828"/>
    </cofactor>
    <text evidence="10">Binds 1 divalent metal cation per subunit. Can use ions such as Zn(2+), Mg(2+) or Co(2+).</text>
</comment>
<feature type="binding site" evidence="10">
    <location>
        <position position="282"/>
    </location>
    <ligand>
        <name>substrate</name>
    </ligand>
</feature>
<sequence length="331" mass="35125">MSCRRLAVTPGEPAGIGPDLVLQIAQQDWHHQLVVIADPALLCERATLLGLPIELEPYDAAAPAHPQRAGTLTVCPVTLGAPVVPGELNEGNGAYVLATLQRACDGNMSGEFAAVVTGPVHKGIINQAGVSFSGHTEFFAQQSNTADVVMMLATEGLRVALATTHIPLAYVAMAITEERLGKVIRILNEDLATKFGIAKPRIYVCGLNPHAGEGGHLGREEIDVIEPALATLRQEGIDLVGPLPADTLFQEKYLKDADAVLAMYHDQGLPVLKYKGFGSSVNITLGLPFIRTSVDHGTALDLAGKGLADPGSLVTAINHAIKMVEKKRYEQ</sequence>
<feature type="binding site" evidence="10">
    <location>
        <position position="210"/>
    </location>
    <ligand>
        <name>a divalent metal cation</name>
        <dbReference type="ChEBI" id="CHEBI:60240"/>
        <note>ligand shared between dimeric partners</note>
    </ligand>
</feature>
<dbReference type="HAMAP" id="MF_00536">
    <property type="entry name" value="PdxA"/>
    <property type="match status" value="1"/>
</dbReference>
<evidence type="ECO:0000256" key="6">
    <source>
        <dbReference type="ARBA" id="ARBA00023002"/>
    </source>
</evidence>
<dbReference type="GO" id="GO:0000287">
    <property type="term" value="F:magnesium ion binding"/>
    <property type="evidence" value="ECO:0007669"/>
    <property type="project" value="UniProtKB-UniRule"/>
</dbReference>
<dbReference type="GO" id="GO:0050897">
    <property type="term" value="F:cobalt ion binding"/>
    <property type="evidence" value="ECO:0007669"/>
    <property type="project" value="UniProtKB-UniRule"/>
</dbReference>
<feature type="binding site" evidence="10">
    <location>
        <position position="291"/>
    </location>
    <ligand>
        <name>substrate</name>
    </ligand>
</feature>
<dbReference type="GO" id="GO:0042823">
    <property type="term" value="P:pyridoxal phosphate biosynthetic process"/>
    <property type="evidence" value="ECO:0007669"/>
    <property type="project" value="UniProtKB-UniRule"/>
</dbReference>
<comment type="similarity">
    <text evidence="10">Belongs to the PdxA family.</text>
</comment>
<comment type="pathway">
    <text evidence="10">Cofactor biosynthesis; pyridoxine 5'-phosphate biosynthesis; pyridoxine 5'-phosphate from D-erythrose 4-phosphate: step 4/5.</text>
</comment>
<dbReference type="Pfam" id="PF04166">
    <property type="entry name" value="PdxA"/>
    <property type="match status" value="1"/>
</dbReference>
<dbReference type="EMBL" id="CP033604">
    <property type="protein sequence ID" value="AYV38429.1"/>
    <property type="molecule type" value="Genomic_DNA"/>
</dbReference>
<dbReference type="AlphaFoldDB" id="A0AAN1QHA3"/>
<keyword evidence="8 10" id="KW-0664">Pyridoxine biosynthesis</keyword>
<dbReference type="PANTHER" id="PTHR30004">
    <property type="entry name" value="4-HYDROXYTHREONINE-4-PHOSPHATE DEHYDROGENASE"/>
    <property type="match status" value="1"/>
</dbReference>
<feature type="binding site" evidence="10">
    <location>
        <position position="136"/>
    </location>
    <ligand>
        <name>substrate</name>
    </ligand>
</feature>
<keyword evidence="4 10" id="KW-0460">Magnesium</keyword>
<proteinExistence type="inferred from homology"/>
<comment type="catalytic activity">
    <reaction evidence="10">
        <text>4-(phosphooxy)-L-threonine + NAD(+) = 3-amino-2-oxopropyl phosphate + CO2 + NADH</text>
        <dbReference type="Rhea" id="RHEA:32275"/>
        <dbReference type="ChEBI" id="CHEBI:16526"/>
        <dbReference type="ChEBI" id="CHEBI:57279"/>
        <dbReference type="ChEBI" id="CHEBI:57540"/>
        <dbReference type="ChEBI" id="CHEBI:57945"/>
        <dbReference type="ChEBI" id="CHEBI:58452"/>
        <dbReference type="EC" id="1.1.1.262"/>
    </reaction>
</comment>
<dbReference type="GO" id="GO:0008615">
    <property type="term" value="P:pyridoxine biosynthetic process"/>
    <property type="evidence" value="ECO:0007669"/>
    <property type="project" value="UniProtKB-UniRule"/>
</dbReference>
<dbReference type="GO" id="GO:0051287">
    <property type="term" value="F:NAD binding"/>
    <property type="evidence" value="ECO:0007669"/>
    <property type="project" value="InterPro"/>
</dbReference>
<feature type="binding site" evidence="10">
    <location>
        <position position="165"/>
    </location>
    <ligand>
        <name>a divalent metal cation</name>
        <dbReference type="ChEBI" id="CHEBI:60240"/>
        <note>ligand shared between dimeric partners</note>
    </ligand>
</feature>
<dbReference type="RefSeq" id="WP_123173698.1">
    <property type="nucleotide sequence ID" value="NZ_CP033604.1"/>
</dbReference>
<evidence type="ECO:0000256" key="9">
    <source>
        <dbReference type="ARBA" id="ARBA00023285"/>
    </source>
</evidence>
<feature type="binding site" evidence="10">
    <location>
        <position position="273"/>
    </location>
    <ligand>
        <name>substrate</name>
    </ligand>
</feature>
<keyword evidence="1 10" id="KW-0963">Cytoplasm</keyword>
<evidence type="ECO:0000313" key="12">
    <source>
        <dbReference type="Proteomes" id="UP000267614"/>
    </source>
</evidence>
<comment type="subunit">
    <text evidence="10">Homodimer.</text>
</comment>
<dbReference type="InterPro" id="IPR005255">
    <property type="entry name" value="PdxA_fam"/>
</dbReference>
<feature type="binding site" evidence="10">
    <location>
        <position position="265"/>
    </location>
    <ligand>
        <name>a divalent metal cation</name>
        <dbReference type="ChEBI" id="CHEBI:60240"/>
        <note>ligand shared between dimeric partners</note>
    </ligand>
</feature>
<keyword evidence="9 10" id="KW-0170">Cobalt</keyword>
<dbReference type="InterPro" id="IPR037510">
    <property type="entry name" value="PdxA"/>
</dbReference>
<reference evidence="11 12" key="1">
    <citation type="submission" date="2018-11" db="EMBL/GenBank/DDBJ databases">
        <title>Complete genome sequence of multidrug-resistant Aeromonas veronii strain MS-18-37.</title>
        <authorList>
            <person name="Abdelhamed H."/>
            <person name="Lawrence M."/>
            <person name="Waldbieser G."/>
        </authorList>
    </citation>
    <scope>NUCLEOTIDE SEQUENCE [LARGE SCALE GENOMIC DNA]</scope>
    <source>
        <strain evidence="11 12">MS-18-37</strain>
    </source>
</reference>
<comment type="function">
    <text evidence="10">Catalyzes the NAD(P)-dependent oxidation of 4-(phosphooxy)-L-threonine (HTP) into 2-amino-3-oxo-4-(phosphooxy)butyric acid which spontaneously decarboxylates to form 3-amino-2-oxopropyl phosphate (AHAP).</text>
</comment>
<dbReference type="SUPFAM" id="SSF53659">
    <property type="entry name" value="Isocitrate/Isopropylmalate dehydrogenase-like"/>
    <property type="match status" value="1"/>
</dbReference>
<accession>A0AAN1QHA3</accession>
<evidence type="ECO:0000256" key="5">
    <source>
        <dbReference type="ARBA" id="ARBA00022857"/>
    </source>
</evidence>
<dbReference type="EC" id="1.1.1.262" evidence="10"/>
<dbReference type="GO" id="GO:0008270">
    <property type="term" value="F:zinc ion binding"/>
    <property type="evidence" value="ECO:0007669"/>
    <property type="project" value="UniProtKB-UniRule"/>
</dbReference>
<evidence type="ECO:0000256" key="4">
    <source>
        <dbReference type="ARBA" id="ARBA00022842"/>
    </source>
</evidence>
<evidence type="ECO:0000256" key="2">
    <source>
        <dbReference type="ARBA" id="ARBA00022723"/>
    </source>
</evidence>
<comment type="miscellaneous">
    <text evidence="10">The active site is located at the dimer interface.</text>
</comment>
<keyword evidence="2 10" id="KW-0479">Metal-binding</keyword>
<name>A0AAN1QHA3_AERVE</name>
<evidence type="ECO:0000256" key="3">
    <source>
        <dbReference type="ARBA" id="ARBA00022833"/>
    </source>
</evidence>
<keyword evidence="6 10" id="KW-0560">Oxidoreductase</keyword>
<evidence type="ECO:0000256" key="8">
    <source>
        <dbReference type="ARBA" id="ARBA00023096"/>
    </source>
</evidence>
<dbReference type="NCBIfam" id="TIGR00557">
    <property type="entry name" value="pdxA"/>
    <property type="match status" value="1"/>
</dbReference>
<keyword evidence="3 10" id="KW-0862">Zinc</keyword>
<keyword evidence="7 10" id="KW-0520">NAD</keyword>
<dbReference type="Gene3D" id="3.40.718.10">
    <property type="entry name" value="Isopropylmalate Dehydrogenase"/>
    <property type="match status" value="1"/>
</dbReference>
<keyword evidence="5 10" id="KW-0521">NADP</keyword>
<comment type="subcellular location">
    <subcellularLocation>
        <location evidence="10">Cytoplasm</location>
    </subcellularLocation>
</comment>
<dbReference type="PANTHER" id="PTHR30004:SF5">
    <property type="entry name" value="4-HYDROXYTHREONINE-4-PHOSPHATE DEHYDROGENASE"/>
    <property type="match status" value="1"/>
</dbReference>
<evidence type="ECO:0000313" key="11">
    <source>
        <dbReference type="EMBL" id="AYV38429.1"/>
    </source>
</evidence>
<organism evidence="11 12">
    <name type="scientific">Aeromonas veronii</name>
    <dbReference type="NCBI Taxonomy" id="654"/>
    <lineage>
        <taxon>Bacteria</taxon>
        <taxon>Pseudomonadati</taxon>
        <taxon>Pseudomonadota</taxon>
        <taxon>Gammaproteobacteria</taxon>
        <taxon>Aeromonadales</taxon>
        <taxon>Aeromonadaceae</taxon>
        <taxon>Aeromonas</taxon>
    </lineage>
</organism>
<feature type="binding site" evidence="10">
    <location>
        <position position="135"/>
    </location>
    <ligand>
        <name>substrate</name>
    </ligand>
</feature>
<protein>
    <recommendedName>
        <fullName evidence="10">4-hydroxythreonine-4-phosphate dehydrogenase</fullName>
        <ecNumber evidence="10">1.1.1.262</ecNumber>
    </recommendedName>
    <alternativeName>
        <fullName evidence="10">4-(phosphohydroxy)-L-threonine dehydrogenase</fullName>
    </alternativeName>
</protein>
<dbReference type="Proteomes" id="UP000267614">
    <property type="component" value="Chromosome"/>
</dbReference>